<gene>
    <name evidence="1" type="ORF">E0H73_01175</name>
</gene>
<evidence type="ECO:0000313" key="2">
    <source>
        <dbReference type="Proteomes" id="UP000291144"/>
    </source>
</evidence>
<name>A0A4R0KY35_9ACTN</name>
<dbReference type="SUPFAM" id="SSF52540">
    <property type="entry name" value="P-loop containing nucleoside triphosphate hydrolases"/>
    <property type="match status" value="1"/>
</dbReference>
<reference evidence="1 2" key="1">
    <citation type="submission" date="2019-02" db="EMBL/GenBank/DDBJ databases">
        <title>Kribbella capetownensis sp. nov. and Kribbella speibonae sp. nov., isolated from soil.</title>
        <authorList>
            <person name="Curtis S.M."/>
            <person name="Norton I."/>
            <person name="Everest G.J."/>
            <person name="Meyers P.R."/>
        </authorList>
    </citation>
    <scope>NUCLEOTIDE SEQUENCE [LARGE SCALE GENOMIC DNA]</scope>
    <source>
        <strain evidence="1 2">NRRL B-24813</strain>
    </source>
</reference>
<protein>
    <submittedName>
        <fullName evidence="1">Uncharacterized protein</fullName>
    </submittedName>
</protein>
<sequence length="209" mass="23537">MSDLSHVFWLGGGTGGGKSTVARHLAERFAVRLYDTDRAMADHTARSSPGDTPYLQRFLAMDMDERWADRSPETMLETFHWFRGEAFDLIVDDLLRLPPEPIVVEGFRLLPALVEPLLADRRQGVWLLPTPEFRRMAVEQRGSLWAIAGRTHAPERALGNLLERDRRFTEQVAVETRRLGLTSVVVDGSRTEDEVTLRVAGLFGLGRPG</sequence>
<accession>A0A4R0KY35</accession>
<dbReference type="Gene3D" id="3.40.50.300">
    <property type="entry name" value="P-loop containing nucleotide triphosphate hydrolases"/>
    <property type="match status" value="1"/>
</dbReference>
<dbReference type="InterPro" id="IPR027417">
    <property type="entry name" value="P-loop_NTPase"/>
</dbReference>
<dbReference type="AlphaFoldDB" id="A0A4R0KY35"/>
<dbReference type="RefSeq" id="WP_131350074.1">
    <property type="nucleotide sequence ID" value="NZ_SJKB01000001.1"/>
</dbReference>
<dbReference type="Proteomes" id="UP000291144">
    <property type="component" value="Unassembled WGS sequence"/>
</dbReference>
<keyword evidence="2" id="KW-1185">Reference proteome</keyword>
<dbReference type="EMBL" id="SJKB01000001">
    <property type="protein sequence ID" value="TCC65580.1"/>
    <property type="molecule type" value="Genomic_DNA"/>
</dbReference>
<organism evidence="1 2">
    <name type="scientific">Kribbella pittospori</name>
    <dbReference type="NCBI Taxonomy" id="722689"/>
    <lineage>
        <taxon>Bacteria</taxon>
        <taxon>Bacillati</taxon>
        <taxon>Actinomycetota</taxon>
        <taxon>Actinomycetes</taxon>
        <taxon>Propionibacteriales</taxon>
        <taxon>Kribbellaceae</taxon>
        <taxon>Kribbella</taxon>
    </lineage>
</organism>
<evidence type="ECO:0000313" key="1">
    <source>
        <dbReference type="EMBL" id="TCC65580.1"/>
    </source>
</evidence>
<dbReference type="OrthoDB" id="3820382at2"/>
<proteinExistence type="predicted"/>
<comment type="caution">
    <text evidence="1">The sequence shown here is derived from an EMBL/GenBank/DDBJ whole genome shotgun (WGS) entry which is preliminary data.</text>
</comment>